<feature type="transmembrane region" description="Helical" evidence="1">
    <location>
        <begin position="273"/>
        <end position="294"/>
    </location>
</feature>
<dbReference type="AlphaFoldDB" id="A0A9P8UBE0"/>
<dbReference type="GeneID" id="70133219"/>
<feature type="transmembrane region" description="Helical" evidence="1">
    <location>
        <begin position="15"/>
        <end position="35"/>
    </location>
</feature>
<name>A0A9P8UBE0_9PEZI</name>
<proteinExistence type="predicted"/>
<keyword evidence="1" id="KW-0812">Transmembrane</keyword>
<dbReference type="EMBL" id="JAGPXC010000013">
    <property type="protein sequence ID" value="KAH6643394.1"/>
    <property type="molecule type" value="Genomic_DNA"/>
</dbReference>
<keyword evidence="3" id="KW-1185">Reference proteome</keyword>
<dbReference type="OrthoDB" id="4727520at2759"/>
<comment type="caution">
    <text evidence="2">The sequence shown here is derived from an EMBL/GenBank/DDBJ whole genome shotgun (WGS) entry which is preliminary data.</text>
</comment>
<gene>
    <name evidence="2" type="ORF">BKA67DRAFT_587591</name>
</gene>
<keyword evidence="1" id="KW-0472">Membrane</keyword>
<dbReference type="RefSeq" id="XP_045951324.1">
    <property type="nucleotide sequence ID" value="XM_046104328.1"/>
</dbReference>
<evidence type="ECO:0000313" key="3">
    <source>
        <dbReference type="Proteomes" id="UP000758603"/>
    </source>
</evidence>
<feature type="transmembrane region" description="Helical" evidence="1">
    <location>
        <begin position="143"/>
        <end position="160"/>
    </location>
</feature>
<organism evidence="2 3">
    <name type="scientific">Truncatella angustata</name>
    <dbReference type="NCBI Taxonomy" id="152316"/>
    <lineage>
        <taxon>Eukaryota</taxon>
        <taxon>Fungi</taxon>
        <taxon>Dikarya</taxon>
        <taxon>Ascomycota</taxon>
        <taxon>Pezizomycotina</taxon>
        <taxon>Sordariomycetes</taxon>
        <taxon>Xylariomycetidae</taxon>
        <taxon>Amphisphaeriales</taxon>
        <taxon>Sporocadaceae</taxon>
        <taxon>Truncatella</taxon>
    </lineage>
</organism>
<feature type="transmembrane region" description="Helical" evidence="1">
    <location>
        <begin position="65"/>
        <end position="85"/>
    </location>
</feature>
<keyword evidence="1" id="KW-1133">Transmembrane helix</keyword>
<evidence type="ECO:0000256" key="1">
    <source>
        <dbReference type="SAM" id="Phobius"/>
    </source>
</evidence>
<reference evidence="2" key="1">
    <citation type="journal article" date="2021" name="Nat. Commun.">
        <title>Genetic determinants of endophytism in the Arabidopsis root mycobiome.</title>
        <authorList>
            <person name="Mesny F."/>
            <person name="Miyauchi S."/>
            <person name="Thiergart T."/>
            <person name="Pickel B."/>
            <person name="Atanasova L."/>
            <person name="Karlsson M."/>
            <person name="Huettel B."/>
            <person name="Barry K.W."/>
            <person name="Haridas S."/>
            <person name="Chen C."/>
            <person name="Bauer D."/>
            <person name="Andreopoulos W."/>
            <person name="Pangilinan J."/>
            <person name="LaButti K."/>
            <person name="Riley R."/>
            <person name="Lipzen A."/>
            <person name="Clum A."/>
            <person name="Drula E."/>
            <person name="Henrissat B."/>
            <person name="Kohler A."/>
            <person name="Grigoriev I.V."/>
            <person name="Martin F.M."/>
            <person name="Hacquard S."/>
        </authorList>
    </citation>
    <scope>NUCLEOTIDE SEQUENCE</scope>
    <source>
        <strain evidence="2">MPI-SDFR-AT-0073</strain>
    </source>
</reference>
<accession>A0A9P8UBE0</accession>
<evidence type="ECO:0000313" key="2">
    <source>
        <dbReference type="EMBL" id="KAH6643394.1"/>
    </source>
</evidence>
<feature type="transmembrane region" description="Helical" evidence="1">
    <location>
        <begin position="167"/>
        <end position="194"/>
    </location>
</feature>
<sequence length="321" mass="35940">MELTTIASERSRRPILYITVAAITALALAGSRFHWSPENGNGNFDVDPVFNLPRPPVDLPYIKTNNIICMVAMSLIGLSAVLLGGRDARRTRTILPLILPLSGAMIAFPETFIDVLGCTYYPWTESNASFHLLGREMPPWIPIWFGYGSLMQVNLQLLYSKTKTKNLWWLLVLMMGSDLVVEEILLPMGVYSYYGNQPLVVFNMFPWWWMAPNAVGVFFATALAYRFRSLLVGWKVLAILFLTPMSVGGVYGFICFPAWVAVNGHWGWFTTQLLGLLTIFLGFIAFCAILILVLGREPFGWNANGEEEGLDGDDIIQPRAS</sequence>
<dbReference type="Proteomes" id="UP000758603">
    <property type="component" value="Unassembled WGS sequence"/>
</dbReference>
<feature type="transmembrane region" description="Helical" evidence="1">
    <location>
        <begin position="206"/>
        <end position="225"/>
    </location>
</feature>
<feature type="transmembrane region" description="Helical" evidence="1">
    <location>
        <begin position="237"/>
        <end position="261"/>
    </location>
</feature>
<feature type="transmembrane region" description="Helical" evidence="1">
    <location>
        <begin position="97"/>
        <end position="123"/>
    </location>
</feature>
<protein>
    <submittedName>
        <fullName evidence="2">Membrane protein</fullName>
    </submittedName>
</protein>